<dbReference type="EMBL" id="JBHUFF010000013">
    <property type="protein sequence ID" value="MFD1799653.1"/>
    <property type="molecule type" value="Genomic_DNA"/>
</dbReference>
<evidence type="ECO:0000313" key="1">
    <source>
        <dbReference type="EMBL" id="MFD1799653.1"/>
    </source>
</evidence>
<protein>
    <recommendedName>
        <fullName evidence="3">DUF1310 domain-containing protein</fullName>
    </recommendedName>
</protein>
<reference evidence="2" key="1">
    <citation type="journal article" date="2019" name="Int. J. Syst. Evol. Microbiol.">
        <title>The Global Catalogue of Microorganisms (GCM) 10K type strain sequencing project: providing services to taxonomists for standard genome sequencing and annotation.</title>
        <authorList>
            <consortium name="The Broad Institute Genomics Platform"/>
            <consortium name="The Broad Institute Genome Sequencing Center for Infectious Disease"/>
            <person name="Wu L."/>
            <person name="Ma J."/>
        </authorList>
    </citation>
    <scope>NUCLEOTIDE SEQUENCE [LARGE SCALE GENOMIC DNA]</scope>
    <source>
        <strain evidence="2">KCTC 42143</strain>
    </source>
</reference>
<sequence>MLDLRVYTINFEYTPEGEVSKVVVNFSTVNQGDNYINGNVALTAEEFNQGSTIEQVKAKLVKELAG</sequence>
<dbReference type="RefSeq" id="WP_058918173.1">
    <property type="nucleotide sequence ID" value="NZ_JBHSQC010000025.1"/>
</dbReference>
<proteinExistence type="predicted"/>
<comment type="caution">
    <text evidence="1">The sequence shown here is derived from an EMBL/GenBank/DDBJ whole genome shotgun (WGS) entry which is preliminary data.</text>
</comment>
<evidence type="ECO:0000313" key="2">
    <source>
        <dbReference type="Proteomes" id="UP001597285"/>
    </source>
</evidence>
<dbReference type="Proteomes" id="UP001597285">
    <property type="component" value="Unassembled WGS sequence"/>
</dbReference>
<name>A0ABW4NMK6_9LACT</name>
<gene>
    <name evidence="1" type="ORF">ACFSBK_07280</name>
</gene>
<accession>A0ABW4NMK6</accession>
<keyword evidence="2" id="KW-1185">Reference proteome</keyword>
<evidence type="ECO:0008006" key="3">
    <source>
        <dbReference type="Google" id="ProtNLM"/>
    </source>
</evidence>
<organism evidence="1 2">
    <name type="scientific">Carnobacterium antarcticum</name>
    <dbReference type="NCBI Taxonomy" id="2126436"/>
    <lineage>
        <taxon>Bacteria</taxon>
        <taxon>Bacillati</taxon>
        <taxon>Bacillota</taxon>
        <taxon>Bacilli</taxon>
        <taxon>Lactobacillales</taxon>
        <taxon>Carnobacteriaceae</taxon>
        <taxon>Carnobacterium</taxon>
    </lineage>
</organism>